<dbReference type="GO" id="GO:0008237">
    <property type="term" value="F:metallopeptidase activity"/>
    <property type="evidence" value="ECO:0007669"/>
    <property type="project" value="InterPro"/>
</dbReference>
<evidence type="ECO:0000259" key="2">
    <source>
        <dbReference type="PROSITE" id="PS50249"/>
    </source>
</evidence>
<dbReference type="PANTHER" id="PTHR10410">
    <property type="entry name" value="EUKARYOTIC TRANSLATION INITIATION FACTOR 3 -RELATED"/>
    <property type="match status" value="1"/>
</dbReference>
<reference evidence="3" key="1">
    <citation type="submission" date="2021-05" db="EMBL/GenBank/DDBJ databases">
        <authorList>
            <person name="Alioto T."/>
            <person name="Alioto T."/>
            <person name="Gomez Garrido J."/>
        </authorList>
    </citation>
    <scope>NUCLEOTIDE SEQUENCE</scope>
</reference>
<feature type="region of interest" description="Disordered" evidence="1">
    <location>
        <begin position="252"/>
        <end position="272"/>
    </location>
</feature>
<dbReference type="AlphaFoldDB" id="A0A8D8LJL5"/>
<dbReference type="EMBL" id="HBUF01367981">
    <property type="protein sequence ID" value="CAG6724602.1"/>
    <property type="molecule type" value="Transcribed_RNA"/>
</dbReference>
<dbReference type="EMBL" id="HBUF01677972">
    <property type="protein sequence ID" value="CAG6791779.1"/>
    <property type="molecule type" value="Transcribed_RNA"/>
</dbReference>
<dbReference type="Pfam" id="PF01398">
    <property type="entry name" value="JAB"/>
    <property type="match status" value="1"/>
</dbReference>
<dbReference type="EMBL" id="HBUF01015874">
    <property type="protein sequence ID" value="CAG6609734.1"/>
    <property type="molecule type" value="Transcribed_RNA"/>
</dbReference>
<dbReference type="PROSITE" id="PS50249">
    <property type="entry name" value="MPN"/>
    <property type="match status" value="1"/>
</dbReference>
<dbReference type="SUPFAM" id="SSF102712">
    <property type="entry name" value="JAB1/MPN domain"/>
    <property type="match status" value="1"/>
</dbReference>
<dbReference type="InterPro" id="IPR000555">
    <property type="entry name" value="JAMM/MPN+_dom"/>
</dbReference>
<feature type="domain" description="MPN" evidence="2">
    <location>
        <begin position="6"/>
        <end position="152"/>
    </location>
</feature>
<dbReference type="InterPro" id="IPR040749">
    <property type="entry name" value="BRCC36_C"/>
</dbReference>
<dbReference type="Gene3D" id="3.40.140.10">
    <property type="entry name" value="Cytidine Deaminase, domain 2"/>
    <property type="match status" value="1"/>
</dbReference>
<evidence type="ECO:0000256" key="1">
    <source>
        <dbReference type="SAM" id="MobiDB-lite"/>
    </source>
</evidence>
<name>A0A8D8LJL5_9HEMI</name>
<dbReference type="EMBL" id="HBUF01015873">
    <property type="protein sequence ID" value="CAG6609733.1"/>
    <property type="molecule type" value="Transcribed_RNA"/>
</dbReference>
<sequence>MALNIAYISEDVYFSMFYLALSNDKLEVLSMLIGETKEEKDVKSVHVYTMVIPLRLTRQHDRVEASPEQLFQAVTEAEKLSKIYNRELRVIGWFHSHPHITVWPSDVDLKTQRDMQTMEMCFVGIIASVFCCDKKSKENQITLTCFQTKESADYSCKRVCIPLHVVPDRDNSFTNAHLKLSATLPTILLEEEAIKYRNSSNETNDCLTKQFNSSVFTMSAVQIQETLTKPLMKTLEIRTRLQQRRPLIEKKLEEMRRNNEQLSREKDAEEVS</sequence>
<accession>A0A8D8LJL5</accession>
<organism evidence="3">
    <name type="scientific">Cacopsylla melanoneura</name>
    <dbReference type="NCBI Taxonomy" id="428564"/>
    <lineage>
        <taxon>Eukaryota</taxon>
        <taxon>Metazoa</taxon>
        <taxon>Ecdysozoa</taxon>
        <taxon>Arthropoda</taxon>
        <taxon>Hexapoda</taxon>
        <taxon>Insecta</taxon>
        <taxon>Pterygota</taxon>
        <taxon>Neoptera</taxon>
        <taxon>Paraneoptera</taxon>
        <taxon>Hemiptera</taxon>
        <taxon>Sternorrhyncha</taxon>
        <taxon>Psylloidea</taxon>
        <taxon>Psyllidae</taxon>
        <taxon>Psyllinae</taxon>
        <taxon>Cacopsylla</taxon>
    </lineage>
</organism>
<protein>
    <submittedName>
        <fullName evidence="3">Lys-63-specific deubiquitinase BRCC36</fullName>
    </submittedName>
</protein>
<proteinExistence type="predicted"/>
<dbReference type="InterPro" id="IPR050242">
    <property type="entry name" value="JAMM_MPN+_peptidase_M67A"/>
</dbReference>
<dbReference type="SMART" id="SM00232">
    <property type="entry name" value="JAB_MPN"/>
    <property type="match status" value="1"/>
</dbReference>
<evidence type="ECO:0000313" key="3">
    <source>
        <dbReference type="EMBL" id="CAG6609733.1"/>
    </source>
</evidence>
<dbReference type="EMBL" id="HBUF01286366">
    <property type="protein sequence ID" value="CAG6688359.1"/>
    <property type="molecule type" value="Transcribed_RNA"/>
</dbReference>
<dbReference type="InterPro" id="IPR037518">
    <property type="entry name" value="MPN"/>
</dbReference>
<dbReference type="Pfam" id="PF18110">
    <property type="entry name" value="BRCC36_C"/>
    <property type="match status" value="1"/>
</dbReference>